<dbReference type="SUPFAM" id="SSF57667">
    <property type="entry name" value="beta-beta-alpha zinc fingers"/>
    <property type="match status" value="1"/>
</dbReference>
<organism evidence="9 10">
    <name type="scientific">Habropoda laboriosa</name>
    <dbReference type="NCBI Taxonomy" id="597456"/>
    <lineage>
        <taxon>Eukaryota</taxon>
        <taxon>Metazoa</taxon>
        <taxon>Ecdysozoa</taxon>
        <taxon>Arthropoda</taxon>
        <taxon>Hexapoda</taxon>
        <taxon>Insecta</taxon>
        <taxon>Pterygota</taxon>
        <taxon>Neoptera</taxon>
        <taxon>Endopterygota</taxon>
        <taxon>Hymenoptera</taxon>
        <taxon>Apocrita</taxon>
        <taxon>Aculeata</taxon>
        <taxon>Apoidea</taxon>
        <taxon>Anthophila</taxon>
        <taxon>Apidae</taxon>
        <taxon>Habropoda</taxon>
    </lineage>
</organism>
<dbReference type="GO" id="GO:0008270">
    <property type="term" value="F:zinc ion binding"/>
    <property type="evidence" value="ECO:0007669"/>
    <property type="project" value="UniProtKB-KW"/>
</dbReference>
<dbReference type="PANTHER" id="PTHR24408">
    <property type="entry name" value="ZINC FINGER PROTEIN"/>
    <property type="match status" value="1"/>
</dbReference>
<evidence type="ECO:0000256" key="4">
    <source>
        <dbReference type="ARBA" id="ARBA00022833"/>
    </source>
</evidence>
<dbReference type="Proteomes" id="UP000053825">
    <property type="component" value="Unassembled WGS sequence"/>
</dbReference>
<evidence type="ECO:0000256" key="3">
    <source>
        <dbReference type="ARBA" id="ARBA00022771"/>
    </source>
</evidence>
<dbReference type="EMBL" id="KQ414797">
    <property type="protein sequence ID" value="KOC60685.1"/>
    <property type="molecule type" value="Genomic_DNA"/>
</dbReference>
<name>A0A0L7QPX6_9HYME</name>
<keyword evidence="3 5" id="KW-0863">Zinc-finger</keyword>
<dbReference type="InterPro" id="IPR036236">
    <property type="entry name" value="Znf_C2H2_sf"/>
</dbReference>
<evidence type="ECO:0000259" key="8">
    <source>
        <dbReference type="PROSITE" id="PS50157"/>
    </source>
</evidence>
<dbReference type="AlphaFoldDB" id="A0A0L7QPX6"/>
<dbReference type="GO" id="GO:0005634">
    <property type="term" value="C:nucleus"/>
    <property type="evidence" value="ECO:0007669"/>
    <property type="project" value="TreeGrafter"/>
</dbReference>
<feature type="domain" description="C2H2-type" evidence="8">
    <location>
        <begin position="559"/>
        <end position="586"/>
    </location>
</feature>
<feature type="domain" description="C2H2-type" evidence="8">
    <location>
        <begin position="611"/>
        <end position="639"/>
    </location>
</feature>
<feature type="compositionally biased region" description="Basic and acidic residues" evidence="7">
    <location>
        <begin position="646"/>
        <end position="660"/>
    </location>
</feature>
<protein>
    <submittedName>
        <fullName evidence="9">Zinc finger protein 384</fullName>
    </submittedName>
</protein>
<sequence length="783" mass="90184">MISEEVIEKPCAMDESSTEFMVLSKCDHIDETLVVGEEIVVDENMDTNQQISKHVICEPRDTSEYFEESISTMSVEYAENSVSPIDNISKQKWLPNDINKQNLLLPEPEENETEMCNKVMSDDQDGDEETIATFITATGQQLALYAVEDSEEIFAVAVYDESGEPPTNFQFLMKADVERLIGEGAVRTVKKPTQIKKQLLTTQSPLFFPKNDSTNDLTMHDENKIMSNENERVQEKEDALEENSTLMENSDLNLNTKQVPDIIYTSGEKQSDVTYLMMDDYSVNMDNSEEYPEDDESDGEIIEQSTVQYILFEGDQSDSELTFDEIRETLQNLKTAESKASKKQMNKKVVRDQSNFGNVKETELLIHKNSNLTNHMPNALTGRKQNLLDSQQERLETLADSTADIVSSSTNLDISNGSIECTSPESSQIQYKTKRSRKQQLILVNREDSEIIIQPASPLNEEDNNVRKKAQRKRRVVAHSGYRQRNDSKRIKRVKRKEVEIIEIDVDEEESILQSKSDVVEITIDDSKDKYSSDKENEIIMVGDSDDEIQQSNTKAILLQCQHCSRNFRQQRALETHLRVCSKSPSNTIRFNEQKLKHANGTAENTVKKQYACKICQKIFDVVVALARHVRSEHSQRKKRRFSKSTLERPPVEVEEKKDYTEPKKQLTMIKRIKRKRNQRPNFSWEVKKLSCSDCGRWFPSAALLRAHCLQHGTKKSEQQIRQCQICKKLIRSRLLFVQHLNKHANLQKNTKSISNIQKKLHTTRSVTSKITTLRKRGRQRKF</sequence>
<dbReference type="Pfam" id="PF00096">
    <property type="entry name" value="zf-C2H2"/>
    <property type="match status" value="1"/>
</dbReference>
<dbReference type="OrthoDB" id="7694372at2759"/>
<dbReference type="Gene3D" id="3.30.160.60">
    <property type="entry name" value="Classic Zinc Finger"/>
    <property type="match status" value="2"/>
</dbReference>
<evidence type="ECO:0000256" key="6">
    <source>
        <dbReference type="SAM" id="Coils"/>
    </source>
</evidence>
<gene>
    <name evidence="9" type="ORF">WH47_07428</name>
</gene>
<evidence type="ECO:0000313" key="9">
    <source>
        <dbReference type="EMBL" id="KOC60685.1"/>
    </source>
</evidence>
<feature type="coiled-coil region" evidence="6">
    <location>
        <begin position="223"/>
        <end position="250"/>
    </location>
</feature>
<evidence type="ECO:0000256" key="2">
    <source>
        <dbReference type="ARBA" id="ARBA00022737"/>
    </source>
</evidence>
<keyword evidence="6" id="KW-0175">Coiled coil</keyword>
<evidence type="ECO:0000256" key="5">
    <source>
        <dbReference type="PROSITE-ProRule" id="PRU00042"/>
    </source>
</evidence>
<evidence type="ECO:0000256" key="7">
    <source>
        <dbReference type="SAM" id="MobiDB-lite"/>
    </source>
</evidence>
<keyword evidence="2" id="KW-0677">Repeat</keyword>
<evidence type="ECO:0000313" key="10">
    <source>
        <dbReference type="Proteomes" id="UP000053825"/>
    </source>
</evidence>
<dbReference type="STRING" id="597456.A0A0L7QPX6"/>
<proteinExistence type="predicted"/>
<dbReference type="PROSITE" id="PS50157">
    <property type="entry name" value="ZINC_FINGER_C2H2_2"/>
    <property type="match status" value="3"/>
</dbReference>
<keyword evidence="10" id="KW-1185">Reference proteome</keyword>
<feature type="domain" description="C2H2-type" evidence="8">
    <location>
        <begin position="690"/>
        <end position="717"/>
    </location>
</feature>
<evidence type="ECO:0000256" key="1">
    <source>
        <dbReference type="ARBA" id="ARBA00022723"/>
    </source>
</evidence>
<keyword evidence="1" id="KW-0479">Metal-binding</keyword>
<feature type="region of interest" description="Disordered" evidence="7">
    <location>
        <begin position="633"/>
        <end position="660"/>
    </location>
</feature>
<dbReference type="SMART" id="SM00355">
    <property type="entry name" value="ZnF_C2H2"/>
    <property type="match status" value="4"/>
</dbReference>
<dbReference type="GO" id="GO:0000981">
    <property type="term" value="F:DNA-binding transcription factor activity, RNA polymerase II-specific"/>
    <property type="evidence" value="ECO:0007669"/>
    <property type="project" value="TreeGrafter"/>
</dbReference>
<dbReference type="GO" id="GO:0043565">
    <property type="term" value="F:sequence-specific DNA binding"/>
    <property type="evidence" value="ECO:0007669"/>
    <property type="project" value="TreeGrafter"/>
</dbReference>
<keyword evidence="4" id="KW-0862">Zinc</keyword>
<dbReference type="PROSITE" id="PS00028">
    <property type="entry name" value="ZINC_FINGER_C2H2_1"/>
    <property type="match status" value="3"/>
</dbReference>
<dbReference type="InterPro" id="IPR013087">
    <property type="entry name" value="Znf_C2H2_type"/>
</dbReference>
<dbReference type="PANTHER" id="PTHR24408:SF58">
    <property type="entry name" value="TRANSCRIPTION FACTOR (TFIIIA), PUTATIVE (AFU_ORTHOLOGUE AFUA_1G05150)-RELATED"/>
    <property type="match status" value="1"/>
</dbReference>
<reference evidence="9 10" key="1">
    <citation type="submission" date="2015-07" db="EMBL/GenBank/DDBJ databases">
        <title>The genome of Habropoda laboriosa.</title>
        <authorList>
            <person name="Pan H."/>
            <person name="Kapheim K."/>
        </authorList>
    </citation>
    <scope>NUCLEOTIDE SEQUENCE [LARGE SCALE GENOMIC DNA]</scope>
    <source>
        <strain evidence="9">0110345459</strain>
    </source>
</reference>
<accession>A0A0L7QPX6</accession>